<feature type="compositionally biased region" description="Pro residues" evidence="5">
    <location>
        <begin position="1372"/>
        <end position="1384"/>
    </location>
</feature>
<dbReference type="GO" id="GO:0006869">
    <property type="term" value="P:lipid transport"/>
    <property type="evidence" value="ECO:0007669"/>
    <property type="project" value="UniProtKB-KW"/>
</dbReference>
<evidence type="ECO:0000256" key="4">
    <source>
        <dbReference type="PIRNR" id="PIRNR037235"/>
    </source>
</evidence>
<dbReference type="Proteomes" id="UP001202479">
    <property type="component" value="Unassembled WGS sequence"/>
</dbReference>
<dbReference type="Pfam" id="PF25037">
    <property type="entry name" value="VPS13_C"/>
    <property type="match status" value="1"/>
</dbReference>
<dbReference type="PANTHER" id="PTHR16166">
    <property type="entry name" value="VACUOLAR PROTEIN SORTING-ASSOCIATED PROTEIN VPS13"/>
    <property type="match status" value="1"/>
</dbReference>
<reference evidence="9" key="1">
    <citation type="journal article" date="2022" name="DNA Res.">
        <title>Genome analysis of five recently described species of the CUG-Ser clade uncovers Candida theae as a new hybrid lineage with pathogenic potential in the Candida parapsilosis species complex.</title>
        <authorList>
            <person name="Mixao V."/>
            <person name="Del Olmo V."/>
            <person name="Hegedusova E."/>
            <person name="Saus E."/>
            <person name="Pryszcz L."/>
            <person name="Cillingova A."/>
            <person name="Nosek J."/>
            <person name="Gabaldon T."/>
        </authorList>
    </citation>
    <scope>NUCLEOTIDE SEQUENCE</scope>
    <source>
        <strain evidence="9">CBS 10844</strain>
    </source>
</reference>
<dbReference type="InterPro" id="IPR017148">
    <property type="entry name" value="VPS13_fungi"/>
</dbReference>
<organism evidence="9 10">
    <name type="scientific">Candida oxycetoniae</name>
    <dbReference type="NCBI Taxonomy" id="497107"/>
    <lineage>
        <taxon>Eukaryota</taxon>
        <taxon>Fungi</taxon>
        <taxon>Dikarya</taxon>
        <taxon>Ascomycota</taxon>
        <taxon>Saccharomycotina</taxon>
        <taxon>Pichiomycetes</taxon>
        <taxon>Debaryomycetaceae</taxon>
        <taxon>Candida/Lodderomyces clade</taxon>
        <taxon>Candida</taxon>
    </lineage>
</organism>
<dbReference type="GO" id="GO:0006623">
    <property type="term" value="P:protein targeting to vacuole"/>
    <property type="evidence" value="ECO:0007669"/>
    <property type="project" value="TreeGrafter"/>
</dbReference>
<evidence type="ECO:0000313" key="9">
    <source>
        <dbReference type="EMBL" id="KAI3405553.2"/>
    </source>
</evidence>
<comment type="similarity">
    <text evidence="1 4">Belongs to the VPS13 family.</text>
</comment>
<gene>
    <name evidence="9" type="ORF">KGF56_001571</name>
</gene>
<dbReference type="Pfam" id="PF25036">
    <property type="entry name" value="VPS13_VAB"/>
    <property type="match status" value="1"/>
</dbReference>
<dbReference type="GO" id="GO:0005794">
    <property type="term" value="C:Golgi apparatus"/>
    <property type="evidence" value="ECO:0007669"/>
    <property type="project" value="UniProtKB-UniRule"/>
</dbReference>
<evidence type="ECO:0000259" key="7">
    <source>
        <dbReference type="Pfam" id="PF25036"/>
    </source>
</evidence>
<dbReference type="RefSeq" id="XP_049181298.1">
    <property type="nucleotide sequence ID" value="XM_049322708.1"/>
</dbReference>
<comment type="caution">
    <text evidence="9">The sequence shown here is derived from an EMBL/GenBank/DDBJ whole genome shotgun (WGS) entry which is preliminary data.</text>
</comment>
<feature type="compositionally biased region" description="Basic and acidic residues" evidence="5">
    <location>
        <begin position="845"/>
        <end position="884"/>
    </location>
</feature>
<feature type="domain" description="Vacuolar protein sorting-associated protein 13 VPS13 adaptor binding" evidence="7">
    <location>
        <begin position="1906"/>
        <end position="2469"/>
    </location>
</feature>
<keyword evidence="4" id="KW-0333">Golgi apparatus</keyword>
<proteinExistence type="inferred from homology"/>
<dbReference type="PIRSF" id="PIRSF037235">
    <property type="entry name" value="VPS13_fungi"/>
    <property type="match status" value="1"/>
</dbReference>
<dbReference type="EMBL" id="JAHUZD010000028">
    <property type="protein sequence ID" value="KAI3405553.2"/>
    <property type="molecule type" value="Genomic_DNA"/>
</dbReference>
<dbReference type="PANTHER" id="PTHR16166:SF93">
    <property type="entry name" value="INTERMEMBRANE LIPID TRANSFER PROTEIN VPS13"/>
    <property type="match status" value="1"/>
</dbReference>
<evidence type="ECO:0000313" key="10">
    <source>
        <dbReference type="Proteomes" id="UP001202479"/>
    </source>
</evidence>
<keyword evidence="3 4" id="KW-0445">Lipid transport</keyword>
<evidence type="ECO:0000259" key="8">
    <source>
        <dbReference type="Pfam" id="PF25037"/>
    </source>
</evidence>
<feature type="domain" description="Chorein N-terminal" evidence="6">
    <location>
        <begin position="1"/>
        <end position="1462"/>
    </location>
</feature>
<dbReference type="GO" id="GO:0045053">
    <property type="term" value="P:protein retention in Golgi apparatus"/>
    <property type="evidence" value="ECO:0007669"/>
    <property type="project" value="UniProtKB-UniRule"/>
</dbReference>
<dbReference type="GO" id="GO:0007005">
    <property type="term" value="P:mitochondrion organization"/>
    <property type="evidence" value="ECO:0007669"/>
    <property type="project" value="TreeGrafter"/>
</dbReference>
<evidence type="ECO:0000256" key="2">
    <source>
        <dbReference type="ARBA" id="ARBA00022448"/>
    </source>
</evidence>
<evidence type="ECO:0000256" key="3">
    <source>
        <dbReference type="ARBA" id="ARBA00023055"/>
    </source>
</evidence>
<feature type="region of interest" description="Disordered" evidence="5">
    <location>
        <begin position="843"/>
        <end position="884"/>
    </location>
</feature>
<dbReference type="GeneID" id="73379188"/>
<keyword evidence="2 4" id="KW-0813">Transport</keyword>
<evidence type="ECO:0000259" key="6">
    <source>
        <dbReference type="Pfam" id="PF12624"/>
    </source>
</evidence>
<dbReference type="InterPro" id="IPR026854">
    <property type="entry name" value="VPS13_N"/>
</dbReference>
<accession>A0AAI9SYN3</accession>
<feature type="region of interest" description="Disordered" evidence="5">
    <location>
        <begin position="1365"/>
        <end position="1385"/>
    </location>
</feature>
<feature type="domain" description="Intermembrane lipid transfer protein VPS13-like C-terminal" evidence="8">
    <location>
        <begin position="2991"/>
        <end position="3094"/>
    </location>
</feature>
<dbReference type="InterPro" id="IPR026847">
    <property type="entry name" value="VPS13"/>
</dbReference>
<dbReference type="InterPro" id="IPR009543">
    <property type="entry name" value="VPS13_VAB"/>
</dbReference>
<comment type="function">
    <text evidence="4">Mediates the transfer of lipids between membranes at organelle contact sites. May play a role in mitochondrial lipid homeostasis.</text>
</comment>
<dbReference type="Pfam" id="PF12624">
    <property type="entry name" value="VPS13_N"/>
    <property type="match status" value="1"/>
</dbReference>
<dbReference type="GO" id="GO:0045324">
    <property type="term" value="P:late endosome to vacuole transport"/>
    <property type="evidence" value="ECO:0007669"/>
    <property type="project" value="UniProtKB-UniRule"/>
</dbReference>
<protein>
    <recommendedName>
        <fullName evidence="4">Vacuolar protein sorting-associated protein</fullName>
    </recommendedName>
</protein>
<evidence type="ECO:0000256" key="1">
    <source>
        <dbReference type="ARBA" id="ARBA00006545"/>
    </source>
</evidence>
<evidence type="ECO:0000256" key="5">
    <source>
        <dbReference type="SAM" id="MobiDB-lite"/>
    </source>
</evidence>
<dbReference type="InterPro" id="IPR056748">
    <property type="entry name" value="VPS13-like_C"/>
</dbReference>
<keyword evidence="10" id="KW-1185">Reference proteome</keyword>
<name>A0AAI9SYN3_9ASCO</name>
<sequence>MFESLVANLLNRFLGAYLENFDSKQLNIGIWGGDVKLTNLRLKKESLDKFKLPIDVKFGHLGVLTLQIPWSNLKGKPVQIIIEDLYLLAVPIILQNYDADEDERRKQAVKQDKLKELEFVLQTKSQELGKEDLANETFTESLMTKIVDNLQVTIKNIHIRYEDKSVLTETPYTFGASLKELSAVSTDENWQPSFISITQAFTRKLLKLDSLSCYMDTQSPNLFSELNNDQLLDCFNSATTSSEYLVKPVTGNGKLTVHKAGTTKTTPHINSDLCFDEFGLELNTQQYQNILWTASKFHWYIKTEKFRRLRPKQPPSEAPREWFKYAAQCILNEIHENNYKWSWEYMEKRRDQRLLYIKLWMLKLSKNLGELEQKELEKLEWDLPFEDIKFYRALARNKIRKENSQIALYDTNKAAQKNENQNNKGWLSGWWSGSTSYAQESEKKQTLEADGSDAVTELSLSDEQKKELYNTIDYDEQAQVSVIDLPKDYVKVRVSTFLKRGGLVIRKNDANELAEVIFEGCKTQFFQRPDSFLAGFQMQEFRIEDGTGSSIYKHMVSVKQAAELNQQNEKDSNSPFFQAQYEQNPLDGTADSSLSAQLKSMTIFYNPKFIEEIIVFFTPPKIHLDTIGAIMNAAEASIEGLTARTRMGLEYVLEEHKTINLKLDLQAPLIIVPLDPSSFKSPVAILDAGHISVISNLVERSKIKEYKEKEKYTDEDWKNLQNLLYDKFNVYLNDIEFYVGNTIKSTMEQLYADEDSRPARMLNNLSLQFSLGISILPDAQNLPKIKAGGNVPKVSIAMNDFQYKTILEIMDAMVAVLPDVTSDIPDDNSSVFNAYGNYQQNDGVDVEKTTQLTKKEDNDNDVDKDKDKGKGKGKDKDKDKDKNKAEEQRLFESEFCIDTIELAISRCIDGVSLKDEPLIGLTGDALQLHLFKTETDLHLTLSLLDMSVFDRMETSGVEEFKKLMSSDIEGENDRKLLALSLVRKQRVVEFNNKQIEVFDQEIDLQIATVKFVLTRKTILDFITFSMNTFTDPNAKPTPADALNHNTGEIEELTPQKINMKIKLDSIIMILNEDGLKLATLELDSANIDLFLLPESIDVQGNLGALTLKDDIIGDTLKNSTWRNLIHMDGDNLAEFSYKTFDIQSGRPSEVEFRTGSLSITFIESSVNRILEFLSQFMKMKAIYDSAREAAMNQATQLPARVKFDILVRAPTIIFPFIDKGNDKIVANLGEIYARNEYKDEINAITSGIRKVSLVSSFYFDNVEQHLSIVENLDIVFNADWSENYVQGVPTFEIQGKMPELEISLTEMQIKLLSELSTSIGDAFTFDTSEQDLKDIQEDAQFANEVLKHNTNKVNPQQKQIIQTTNSTGKPPLLLPPSSSPPPPSEVQIPSDHIMVDLKFTVPLLALTLYNKTLGSKDVSELSLSKFSLNGLNINFVSDQSTHFKSDLKITSFVVEDVRKHTQSKFLTLIPAVEGVKDQFVLSANSSGDPEDKNITILLTVEKPTAVLALDYLFELQAFFEHSMSPQRPELTPRNSRKSVVSISQGSKKPLVNEVASTTSKVGFSINVTKPSVFLLADDSKEDTEAVVFKIEQILITKQNIISLAMSNIGMYLTRMDDPRNASYRIIDDFSVSFAYDDRGSTPAKSRARVQASVEALILRVSLRDIRLGYATVQRANDLFAKHQDLKTNRDGTFVDNFKKKVSEYAPSIISSMSEETDNVVATGDGGGDEEGKSVEVDKGDEELTASVGGLRFVLIGAVSELPVLDMNLEPFELKALNWSTDLSAELHIETFVNIFNYANSCWQPLLEPWPVSIYASKLQDPESKLQVETVSRQLAQITITSRSVALLSQTQTLLSMDEKLKPRGQDYPFVIVNDTGLDLTIWTNGNEEATKTEINDQERKPWTFEDWRTIRENLDADTASTLGLAFKNNDYEKISAISAARVGEELYVLNPPVNGVHNRLAVNIQLRDDNVKVINIRSTVLIENDADIPIAVATFDEKDSIIHIESKKSRAVPINLVYEGKLRIKPQLHTSFGWSEESIGWKDLMKKPMSLRCPSKSKQDSSVYYFQIEAAFDRDETLARIYPHFNLIVSAPLEIENLLPYDFKYRLYDKNSRKEWAGSVKKGVNSYVHVVSLDNLLLLSVEPENCGYNKSEFAIINGTKTSEFTREQTMVLRGKNSNTLRLNIHYPKKQADSTSLKVVVYSPYVILNRSNLNIFANERGNIFESPSRASDGRENYPTMFSFDKFGDRKNRATIKADDTVWSLPVSFDAIGQSNQVKLQLLGQQKEINLGISISEGEGKYNLTKTVTVAPRYVLINRLDMGLGVVEEGSTQSINVDMGALLPLYGLRCLDKTNLLLRLRNSSKWCQPFCIDDVGQLFVKVQNSDERQILLKVTMLLEEATMFIHVENANNQWPFAIKNYTNEEFYVYQNDPNINADGEVVKNDTPYKPIYYQVPPKSIMPYAYDYPNAIVKELIVRSHGRERSVNLSEIGNLRPFRLPPASGKSQVVIDLNVCADGPTQTLVITDYDPSKSIYSIAEETASGASLSKSQSHFEAAKIEENYTTKIVTKFDGIGISLINTNEEELCYITIKGLEFRYNESNIYQTYSMKLKWIQIDNQLHGAMFPIVLYPSVVPKTGEELNEHPALSASVCRVKDDTHGVLFIKYATILLQEMTFDIGEDFLYALIDFAKFPGASWNKQQIDRLCEDSLDIPEPLKLNDTRDIYFEALHLQPIQANISFVRTDTTEVEDKTTAQNALMFCFNVLTMAMGNISDAPIKLNALFIENIRVPTPILVDSIQTHYKQAFFYQLHNIVGSADFLGNPVGLFNLLSSGVIDIFYEPYQGFVLNDRPQELGIGLAKGGLSFVKKTVFGFSDSFSKITGSLAKGLSVATMDPKFQERRRLQMKRNRVNHFAGGANSFFESLTSGIGGIAVDPIEGASVGGTAGFFKGLGKGMIGLPTKTAIGLFDFASNVSEGIRNSATVFDGEALDRARLPRYINPDGVIKPYSEREAQGQYWLYTIDEGAFYKERYLAHLLLPGDEMVVLVTYRQIILFDIRSLRSRWIINFDQIKSISVASAGLTIELKNRNGPFIPIPDRNNRTFLYQKIGIAVKEYNKKCRVAL</sequence>